<dbReference type="SUPFAM" id="SSF55486">
    <property type="entry name" value="Metalloproteases ('zincins'), catalytic domain"/>
    <property type="match status" value="1"/>
</dbReference>
<reference evidence="2" key="1">
    <citation type="submission" date="2019-11" db="EMBL/GenBank/DDBJ databases">
        <authorList>
            <person name="Feng L."/>
        </authorList>
    </citation>
    <scope>NUCLEOTIDE SEQUENCE</scope>
    <source>
        <strain evidence="2">AodontolyticusLFYP35</strain>
    </source>
</reference>
<feature type="region of interest" description="Disordered" evidence="1">
    <location>
        <begin position="464"/>
        <end position="505"/>
    </location>
</feature>
<proteinExistence type="predicted"/>
<evidence type="ECO:0008006" key="3">
    <source>
        <dbReference type="Google" id="ProtNLM"/>
    </source>
</evidence>
<dbReference type="PANTHER" id="PTHR39420">
    <property type="match status" value="1"/>
</dbReference>
<dbReference type="EMBL" id="CACRSM010000002">
    <property type="protein sequence ID" value="VYS97759.1"/>
    <property type="molecule type" value="Genomic_DNA"/>
</dbReference>
<sequence>MSDNESNMEEFLRQLLGEQAARAAMESMRARGIDPESLNSQFPDPYMMKQALTQFTIMMNGPASGPVDWKSALQVAHTKSWDSKETAVTAAQAQRTREAMSVADLWLDAVVEFAPGNVNRQVWTRSEWVDGTAEVWKRICEPVAANVARAFENILDEQQKHIADIDPSLSDSVPDISSLLNSTRDILPKMSSFLFASQIGMALGQIAQSALGSTDVGIPLADASTTALVARNIEDFADELEIPFEEVLQFIALRECAHHRLFAGVPWLAGDLTRAVERYAQHIAIDSEAVAEAATRLDPANPEFNEDSLNEQIFAAAPTPEQRAALERVENLLALIEGWVDVVTSQAARPHLPHLEQLRELMRRRRALGGPVEKILGSLIGLKMRPRRARDAAKLFQLVTQDEGSEAREKLWAHPDLIPNSNELDSPETFVSLRRAEAEASADIDQALESLLDGSMGWAEGLDPTIDPEADTLRKAGFDIGDASQGGDNASDDDQSSDNGAESQS</sequence>
<dbReference type="AlphaFoldDB" id="A0A6N2SXH0"/>
<dbReference type="Pfam" id="PF10103">
    <property type="entry name" value="Zincin_2"/>
    <property type="match status" value="1"/>
</dbReference>
<evidence type="ECO:0000256" key="1">
    <source>
        <dbReference type="SAM" id="MobiDB-lite"/>
    </source>
</evidence>
<gene>
    <name evidence="2" type="ORF">AOLFYP35_01067</name>
</gene>
<name>A0A6N2SXH0_9ACTO</name>
<dbReference type="InterPro" id="IPR018766">
    <property type="entry name" value="Zinicin_2"/>
</dbReference>
<dbReference type="InterPro" id="IPR042271">
    <property type="entry name" value="Zinicin_2_N"/>
</dbReference>
<protein>
    <recommendedName>
        <fullName evidence="3">Hydrolase</fullName>
    </recommendedName>
</protein>
<dbReference type="Gene3D" id="1.20.150.30">
    <property type="entry name" value="Zincin-like metallopeptidase, N-terminal domain"/>
    <property type="match status" value="1"/>
</dbReference>
<dbReference type="NCBIfam" id="TIGR03624">
    <property type="entry name" value="putative hydrolase"/>
    <property type="match status" value="1"/>
</dbReference>
<accession>A0A6N2SXH0</accession>
<organism evidence="2">
    <name type="scientific">Schaalia odontolytica</name>
    <dbReference type="NCBI Taxonomy" id="1660"/>
    <lineage>
        <taxon>Bacteria</taxon>
        <taxon>Bacillati</taxon>
        <taxon>Actinomycetota</taxon>
        <taxon>Actinomycetes</taxon>
        <taxon>Actinomycetales</taxon>
        <taxon>Actinomycetaceae</taxon>
        <taxon>Schaalia</taxon>
    </lineage>
</organism>
<dbReference type="PANTHER" id="PTHR39420:SF2">
    <property type="entry name" value="HYDROLASE"/>
    <property type="match status" value="1"/>
</dbReference>
<evidence type="ECO:0000313" key="2">
    <source>
        <dbReference type="EMBL" id="VYS97759.1"/>
    </source>
</evidence>